<dbReference type="EMBL" id="DUZY01000001">
    <property type="protein sequence ID" value="DAD25179.1"/>
    <property type="molecule type" value="Genomic_DNA"/>
</dbReference>
<protein>
    <recommendedName>
        <fullName evidence="3">Rab-GAP TBC domain-containing protein</fullName>
    </recommendedName>
</protein>
<reference evidence="1 2" key="1">
    <citation type="journal article" date="2020" name="Mol. Biol. Evol.">
        <title>Distinct Expression and Methylation Patterns for Genes with Different Fates following a Single Whole-Genome Duplication in Flowering Plants.</title>
        <authorList>
            <person name="Shi T."/>
            <person name="Rahmani R.S."/>
            <person name="Gugger P.F."/>
            <person name="Wang M."/>
            <person name="Li H."/>
            <person name="Zhang Y."/>
            <person name="Li Z."/>
            <person name="Wang Q."/>
            <person name="Van de Peer Y."/>
            <person name="Marchal K."/>
            <person name="Chen J."/>
        </authorList>
    </citation>
    <scope>NUCLEOTIDE SEQUENCE [LARGE SCALE GENOMIC DNA]</scope>
    <source>
        <tissue evidence="1">Leaf</tissue>
    </source>
</reference>
<organism evidence="1 2">
    <name type="scientific">Nelumbo nucifera</name>
    <name type="common">Sacred lotus</name>
    <dbReference type="NCBI Taxonomy" id="4432"/>
    <lineage>
        <taxon>Eukaryota</taxon>
        <taxon>Viridiplantae</taxon>
        <taxon>Streptophyta</taxon>
        <taxon>Embryophyta</taxon>
        <taxon>Tracheophyta</taxon>
        <taxon>Spermatophyta</taxon>
        <taxon>Magnoliopsida</taxon>
        <taxon>Proteales</taxon>
        <taxon>Nelumbonaceae</taxon>
        <taxon>Nelumbo</taxon>
    </lineage>
</organism>
<keyword evidence="2" id="KW-1185">Reference proteome</keyword>
<dbReference type="Proteomes" id="UP000607653">
    <property type="component" value="Unassembled WGS sequence"/>
</dbReference>
<proteinExistence type="predicted"/>
<evidence type="ECO:0008006" key="3">
    <source>
        <dbReference type="Google" id="ProtNLM"/>
    </source>
</evidence>
<dbReference type="SUPFAM" id="SSF47923">
    <property type="entry name" value="Ypt/Rab-GAP domain of gyp1p"/>
    <property type="match status" value="1"/>
</dbReference>
<evidence type="ECO:0000313" key="2">
    <source>
        <dbReference type="Proteomes" id="UP000607653"/>
    </source>
</evidence>
<sequence length="169" mass="19438">MSLDEEDKQWTCVKAGTVNLQLISSIVRDIREPCLHSPTKINKMLKPEKWQATFDSNGRVLGFQKVLKSIVLGGVDPSIRAEVWEFLLGCYSLGSTADYRRRLRMARRLKSPHFPLSVHSVVLLSTELSNENALLLTKTKKKKKRERERERNAVPPSSYEQLYCCNKNF</sequence>
<gene>
    <name evidence="1" type="ORF">HUJ06_026643</name>
</gene>
<dbReference type="AlphaFoldDB" id="A0A822Y1K5"/>
<evidence type="ECO:0000313" key="1">
    <source>
        <dbReference type="EMBL" id="DAD25179.1"/>
    </source>
</evidence>
<comment type="caution">
    <text evidence="1">The sequence shown here is derived from an EMBL/GenBank/DDBJ whole genome shotgun (WGS) entry which is preliminary data.</text>
</comment>
<name>A0A822Y1K5_NELNU</name>
<dbReference type="InterPro" id="IPR035969">
    <property type="entry name" value="Rab-GAP_TBC_sf"/>
</dbReference>
<accession>A0A822Y1K5</accession>